<name>A0A4R3VP77_9GAMM</name>
<gene>
    <name evidence="1" type="ORF">EDC54_103107</name>
</gene>
<dbReference type="OrthoDB" id="6505211at2"/>
<organism evidence="1 2">
    <name type="scientific">Samsonia erythrinae</name>
    <dbReference type="NCBI Taxonomy" id="160434"/>
    <lineage>
        <taxon>Bacteria</taxon>
        <taxon>Pseudomonadati</taxon>
        <taxon>Pseudomonadota</taxon>
        <taxon>Gammaproteobacteria</taxon>
        <taxon>Enterobacterales</taxon>
        <taxon>Pectobacteriaceae</taxon>
        <taxon>Samsonia</taxon>
    </lineage>
</organism>
<dbReference type="Proteomes" id="UP000295433">
    <property type="component" value="Unassembled WGS sequence"/>
</dbReference>
<reference evidence="1 2" key="1">
    <citation type="submission" date="2019-03" db="EMBL/GenBank/DDBJ databases">
        <title>Genomic Encyclopedia of Type Strains, Phase IV (KMG-IV): sequencing the most valuable type-strain genomes for metagenomic binning, comparative biology and taxonomic classification.</title>
        <authorList>
            <person name="Goeker M."/>
        </authorList>
    </citation>
    <scope>NUCLEOTIDE SEQUENCE [LARGE SCALE GENOMIC DNA]</scope>
    <source>
        <strain evidence="1 2">DSM 16730</strain>
    </source>
</reference>
<accession>A0A4R3VP77</accession>
<keyword evidence="2" id="KW-1185">Reference proteome</keyword>
<evidence type="ECO:0000313" key="2">
    <source>
        <dbReference type="Proteomes" id="UP000295433"/>
    </source>
</evidence>
<dbReference type="GO" id="GO:0071468">
    <property type="term" value="P:cellular response to acidic pH"/>
    <property type="evidence" value="ECO:0007669"/>
    <property type="project" value="InterPro"/>
</dbReference>
<dbReference type="EMBL" id="SMBY01000003">
    <property type="protein sequence ID" value="TCV06860.1"/>
    <property type="molecule type" value="Genomic_DNA"/>
</dbReference>
<comment type="caution">
    <text evidence="1">The sequence shown here is derived from an EMBL/GenBank/DDBJ whole genome shotgun (WGS) entry which is preliminary data.</text>
</comment>
<evidence type="ECO:0000313" key="1">
    <source>
        <dbReference type="EMBL" id="TCV06860.1"/>
    </source>
</evidence>
<dbReference type="Pfam" id="PF10798">
    <property type="entry name" value="YmgB"/>
    <property type="match status" value="1"/>
</dbReference>
<dbReference type="RefSeq" id="WP_132454637.1">
    <property type="nucleotide sequence ID" value="NZ_JAWIZJ010000003.1"/>
</dbReference>
<dbReference type="AlphaFoldDB" id="A0A4R3VP77"/>
<dbReference type="InterPro" id="IPR024753">
    <property type="entry name" value="AriR"/>
</dbReference>
<sequence>MYSEMTPNEHLSSDVLGLESQISDSEILGNVVEEIIRSGDSVSNKAIIAKLVNKIETETNAVFQERYRSLLEFVVFKTQDDVLI</sequence>
<protein>
    <submittedName>
        <fullName evidence="1">Biofilm development protein YmgB/AriR</fullName>
    </submittedName>
</protein>
<dbReference type="Gene3D" id="1.20.5.5260">
    <property type="match status" value="1"/>
</dbReference>
<proteinExistence type="predicted"/>